<evidence type="ECO:0000313" key="2">
    <source>
        <dbReference type="Proteomes" id="UP000282971"/>
    </source>
</evidence>
<dbReference type="Proteomes" id="UP000282971">
    <property type="component" value="Unassembled WGS sequence"/>
</dbReference>
<comment type="caution">
    <text evidence="1">The sequence shown here is derived from an EMBL/GenBank/DDBJ whole genome shotgun (WGS) entry which is preliminary data.</text>
</comment>
<protein>
    <submittedName>
        <fullName evidence="1">Uncharacterized protein</fullName>
    </submittedName>
</protein>
<sequence>MAVIAEDELLAMLADELDAARAELEQLGVRLCSNPDTARAHVHDLQSLDHVGQRCASVAAILRSDDLQAASRDARLESITGRLAALIESLASRQQQH</sequence>
<dbReference type="OrthoDB" id="7567542at2"/>
<gene>
    <name evidence="1" type="ORF">EOD43_00740</name>
</gene>
<keyword evidence="2" id="KW-1185">Reference proteome</keyword>
<reference evidence="1 2" key="1">
    <citation type="submission" date="2019-01" db="EMBL/GenBank/DDBJ databases">
        <authorList>
            <person name="Chen W.-M."/>
        </authorList>
    </citation>
    <scope>NUCLEOTIDE SEQUENCE [LARGE SCALE GENOMIC DNA]</scope>
    <source>
        <strain evidence="1 2">CCP-7</strain>
    </source>
</reference>
<dbReference type="AlphaFoldDB" id="A0A437M4K7"/>
<dbReference type="EMBL" id="SACN01000001">
    <property type="protein sequence ID" value="RVT92493.1"/>
    <property type="molecule type" value="Genomic_DNA"/>
</dbReference>
<evidence type="ECO:0000313" key="1">
    <source>
        <dbReference type="EMBL" id="RVT92493.1"/>
    </source>
</evidence>
<proteinExistence type="predicted"/>
<accession>A0A437M4K7</accession>
<dbReference type="RefSeq" id="WP_127740148.1">
    <property type="nucleotide sequence ID" value="NZ_SACN01000001.1"/>
</dbReference>
<name>A0A437M4K7_9SPHN</name>
<organism evidence="1 2">
    <name type="scientific">Sphingomonas crocodyli</name>
    <dbReference type="NCBI Taxonomy" id="1979270"/>
    <lineage>
        <taxon>Bacteria</taxon>
        <taxon>Pseudomonadati</taxon>
        <taxon>Pseudomonadota</taxon>
        <taxon>Alphaproteobacteria</taxon>
        <taxon>Sphingomonadales</taxon>
        <taxon>Sphingomonadaceae</taxon>
        <taxon>Sphingomonas</taxon>
    </lineage>
</organism>